<dbReference type="InterPro" id="IPR010033">
    <property type="entry name" value="HAD_SF_ppase_IIIC"/>
</dbReference>
<comment type="caution">
    <text evidence="10">The sequence shown here is derived from an EMBL/GenBank/DDBJ whole genome shotgun (WGS) entry which is preliminary data.</text>
</comment>
<sequence>MFQTLYKIPKIVLKHYRKIVQEPLLSKFILKSTSSACADLHYKSESMCPMAKPKLVVFDLDYTLWPFWVDTHVDAPFTMGSNGKVYDAHHKHVKYYPDVPGILSQLHGEGIYLGIASRTSMPAEASDLTRLFNWDQFFHYRQIYPGCKITHFKKLHQQSGIPYEDMIFFDDEHRNIHDVSSLGVTCILVEDGVTKECLKKGMETFRECKGTKKPTS</sequence>
<dbReference type="Pfam" id="PF12689">
    <property type="entry name" value="Acid_PPase"/>
    <property type="match status" value="1"/>
</dbReference>
<evidence type="ECO:0000256" key="8">
    <source>
        <dbReference type="ARBA" id="ARBA00055318"/>
    </source>
</evidence>
<dbReference type="OrthoDB" id="2865258at2759"/>
<dbReference type="PANTHER" id="PTHR17901:SF14">
    <property type="entry name" value="MAGNESIUM-DEPENDENT PHOSPHATASE 1"/>
    <property type="match status" value="1"/>
</dbReference>
<protein>
    <recommendedName>
        <fullName evidence="9">Magnesium-dependent phosphatase 1</fullName>
        <ecNumber evidence="2">3.1.3.48</ecNumber>
    </recommendedName>
</protein>
<dbReference type="InterPro" id="IPR035679">
    <property type="entry name" value="MDP-1_euk"/>
</dbReference>
<evidence type="ECO:0000256" key="5">
    <source>
        <dbReference type="ARBA" id="ARBA00022842"/>
    </source>
</evidence>
<comment type="cofactor">
    <cofactor evidence="1">
        <name>Mg(2+)</name>
        <dbReference type="ChEBI" id="CHEBI:18420"/>
    </cofactor>
</comment>
<evidence type="ECO:0000256" key="1">
    <source>
        <dbReference type="ARBA" id="ARBA00001946"/>
    </source>
</evidence>
<dbReference type="SFLD" id="SFLDG01129">
    <property type="entry name" value="C1.5:_HAD__Beta-PGM__Phosphata"/>
    <property type="match status" value="1"/>
</dbReference>
<evidence type="ECO:0000256" key="3">
    <source>
        <dbReference type="ARBA" id="ARBA00022723"/>
    </source>
</evidence>
<evidence type="ECO:0000313" key="10">
    <source>
        <dbReference type="EMBL" id="RUS84945.1"/>
    </source>
</evidence>
<dbReference type="PANTHER" id="PTHR17901">
    <property type="entry name" value="MAGNESIUM-DEPENDENT PHOSPHATASE 1 MDP1"/>
    <property type="match status" value="1"/>
</dbReference>
<dbReference type="CDD" id="cd07501">
    <property type="entry name" value="HAD_MDP-1_like"/>
    <property type="match status" value="1"/>
</dbReference>
<proteinExistence type="predicted"/>
<dbReference type="Proteomes" id="UP000271974">
    <property type="component" value="Unassembled WGS sequence"/>
</dbReference>
<dbReference type="AlphaFoldDB" id="A0A433TTP9"/>
<keyword evidence="11" id="KW-1185">Reference proteome</keyword>
<dbReference type="SUPFAM" id="SSF56784">
    <property type="entry name" value="HAD-like"/>
    <property type="match status" value="1"/>
</dbReference>
<dbReference type="STRING" id="188477.A0A433TTP9"/>
<dbReference type="EMBL" id="RQTK01000188">
    <property type="protein sequence ID" value="RUS84945.1"/>
    <property type="molecule type" value="Genomic_DNA"/>
</dbReference>
<dbReference type="InterPro" id="IPR023214">
    <property type="entry name" value="HAD_sf"/>
</dbReference>
<dbReference type="SFLD" id="SFLDS00003">
    <property type="entry name" value="Haloacid_Dehalogenase"/>
    <property type="match status" value="1"/>
</dbReference>
<accession>A0A433TTP9</accession>
<dbReference type="FunFam" id="3.40.50.1000:FF:000127">
    <property type="entry name" value="Magnesium-dependent phosphatase 1"/>
    <property type="match status" value="1"/>
</dbReference>
<dbReference type="GO" id="GO:0004725">
    <property type="term" value="F:protein tyrosine phosphatase activity"/>
    <property type="evidence" value="ECO:0007669"/>
    <property type="project" value="UniProtKB-EC"/>
</dbReference>
<evidence type="ECO:0000313" key="11">
    <source>
        <dbReference type="Proteomes" id="UP000271974"/>
    </source>
</evidence>
<evidence type="ECO:0000256" key="4">
    <source>
        <dbReference type="ARBA" id="ARBA00022801"/>
    </source>
</evidence>
<comment type="function">
    <text evidence="8">Magnesium-dependent phosphatase which may act as a tyrosine phosphatase.</text>
</comment>
<evidence type="ECO:0000256" key="6">
    <source>
        <dbReference type="ARBA" id="ARBA00022912"/>
    </source>
</evidence>
<dbReference type="Gene3D" id="3.40.50.1000">
    <property type="entry name" value="HAD superfamily/HAD-like"/>
    <property type="match status" value="1"/>
</dbReference>
<dbReference type="GO" id="GO:0046872">
    <property type="term" value="F:metal ion binding"/>
    <property type="evidence" value="ECO:0007669"/>
    <property type="project" value="UniProtKB-KW"/>
</dbReference>
<dbReference type="EC" id="3.1.3.48" evidence="2"/>
<keyword evidence="6" id="KW-0904">Protein phosphatase</keyword>
<dbReference type="SFLD" id="SFLDG01131">
    <property type="entry name" value="C1.5.2:_MDP_Like"/>
    <property type="match status" value="1"/>
</dbReference>
<keyword evidence="4" id="KW-0378">Hydrolase</keyword>
<reference evidence="10 11" key="1">
    <citation type="submission" date="2019-01" db="EMBL/GenBank/DDBJ databases">
        <title>A draft genome assembly of the solar-powered sea slug Elysia chlorotica.</title>
        <authorList>
            <person name="Cai H."/>
            <person name="Li Q."/>
            <person name="Fang X."/>
            <person name="Li J."/>
            <person name="Curtis N.E."/>
            <person name="Altenburger A."/>
            <person name="Shibata T."/>
            <person name="Feng M."/>
            <person name="Maeda T."/>
            <person name="Schwartz J.A."/>
            <person name="Shigenobu S."/>
            <person name="Lundholm N."/>
            <person name="Nishiyama T."/>
            <person name="Yang H."/>
            <person name="Hasebe M."/>
            <person name="Li S."/>
            <person name="Pierce S.K."/>
            <person name="Wang J."/>
        </authorList>
    </citation>
    <scope>NUCLEOTIDE SEQUENCE [LARGE SCALE GENOMIC DNA]</scope>
    <source>
        <strain evidence="10">EC2010</strain>
        <tissue evidence="10">Whole organism of an adult</tissue>
    </source>
</reference>
<evidence type="ECO:0000256" key="9">
    <source>
        <dbReference type="ARBA" id="ARBA00069981"/>
    </source>
</evidence>
<dbReference type="InterPro" id="IPR010036">
    <property type="entry name" value="MDP_1_eu_arc"/>
</dbReference>
<dbReference type="NCBIfam" id="TIGR01681">
    <property type="entry name" value="HAD-SF-IIIC"/>
    <property type="match status" value="1"/>
</dbReference>
<keyword evidence="5" id="KW-0460">Magnesium</keyword>
<dbReference type="GO" id="GO:0003993">
    <property type="term" value="F:acid phosphatase activity"/>
    <property type="evidence" value="ECO:0007669"/>
    <property type="project" value="TreeGrafter"/>
</dbReference>
<gene>
    <name evidence="10" type="ORF">EGW08_007307</name>
</gene>
<evidence type="ECO:0000256" key="7">
    <source>
        <dbReference type="ARBA" id="ARBA00051722"/>
    </source>
</evidence>
<comment type="catalytic activity">
    <reaction evidence="7">
        <text>O-phospho-L-tyrosyl-[protein] + H2O = L-tyrosyl-[protein] + phosphate</text>
        <dbReference type="Rhea" id="RHEA:10684"/>
        <dbReference type="Rhea" id="RHEA-COMP:10136"/>
        <dbReference type="Rhea" id="RHEA-COMP:20101"/>
        <dbReference type="ChEBI" id="CHEBI:15377"/>
        <dbReference type="ChEBI" id="CHEBI:43474"/>
        <dbReference type="ChEBI" id="CHEBI:46858"/>
        <dbReference type="ChEBI" id="CHEBI:61978"/>
        <dbReference type="EC" id="3.1.3.48"/>
    </reaction>
</comment>
<dbReference type="NCBIfam" id="TIGR01685">
    <property type="entry name" value="MDP-1"/>
    <property type="match status" value="1"/>
</dbReference>
<dbReference type="InterPro" id="IPR036412">
    <property type="entry name" value="HAD-like_sf"/>
</dbReference>
<organism evidence="10 11">
    <name type="scientific">Elysia chlorotica</name>
    <name type="common">Eastern emerald elysia</name>
    <name type="synonym">Sea slug</name>
    <dbReference type="NCBI Taxonomy" id="188477"/>
    <lineage>
        <taxon>Eukaryota</taxon>
        <taxon>Metazoa</taxon>
        <taxon>Spiralia</taxon>
        <taxon>Lophotrochozoa</taxon>
        <taxon>Mollusca</taxon>
        <taxon>Gastropoda</taxon>
        <taxon>Heterobranchia</taxon>
        <taxon>Euthyneura</taxon>
        <taxon>Panpulmonata</taxon>
        <taxon>Sacoglossa</taxon>
        <taxon>Placobranchoidea</taxon>
        <taxon>Plakobranchidae</taxon>
        <taxon>Elysia</taxon>
    </lineage>
</organism>
<name>A0A433TTP9_ELYCH</name>
<evidence type="ECO:0000256" key="2">
    <source>
        <dbReference type="ARBA" id="ARBA00013064"/>
    </source>
</evidence>
<keyword evidence="3" id="KW-0479">Metal-binding</keyword>